<dbReference type="PANTHER" id="PTHR47738:SF3">
    <property type="entry name" value="PHOSPHOTRANSFERASE SYSTEM MANNITOL_FRUCTOSE-SPECIFIC IIA DOMAIN CONTAINING PROTEIN"/>
    <property type="match status" value="1"/>
</dbReference>
<dbReference type="Pfam" id="PF00359">
    <property type="entry name" value="PTS_EIIA_2"/>
    <property type="match status" value="1"/>
</dbReference>
<proteinExistence type="predicted"/>
<dbReference type="PROSITE" id="PS51094">
    <property type="entry name" value="PTS_EIIA_TYPE_2"/>
    <property type="match status" value="1"/>
</dbReference>
<dbReference type="EC" id="2.7.1.191" evidence="2"/>
<feature type="domain" description="PTS EIIA type-2" evidence="1">
    <location>
        <begin position="11"/>
        <end position="157"/>
    </location>
</feature>
<gene>
    <name evidence="2" type="ORF">Cdeb_01848</name>
</gene>
<keyword evidence="3" id="KW-1185">Reference proteome</keyword>
<dbReference type="Gene3D" id="3.40.930.10">
    <property type="entry name" value="Mannitol-specific EII, Chain A"/>
    <property type="match status" value="1"/>
</dbReference>
<dbReference type="PANTHER" id="PTHR47738">
    <property type="entry name" value="PTS SYSTEM FRUCTOSE-LIKE EIIA COMPONENT-RELATED"/>
    <property type="match status" value="1"/>
</dbReference>
<dbReference type="InterPro" id="IPR002178">
    <property type="entry name" value="PTS_EIIA_type-2_dom"/>
</dbReference>
<evidence type="ECO:0000259" key="1">
    <source>
        <dbReference type="PROSITE" id="PS51094"/>
    </source>
</evidence>
<dbReference type="SUPFAM" id="SSF55804">
    <property type="entry name" value="Phoshotransferase/anion transport protein"/>
    <property type="match status" value="1"/>
</dbReference>
<accession>A0A420VCB1</accession>
<sequence>MKNEAKDNGRLIIEEDLIERNIDADDFAEAITVLSRNFLRKNYVKRTFPDALIEREKTFPTGLETNRLGIAIPHTDPKHVIKGSLGIGILKNPVTFQAMDTKKDVPVSIIFMLAITHPASQLKTLQKIMELIRDEQALLDIKNAKNKSGVMMVIDSFFGDLLE</sequence>
<organism evidence="2 3">
    <name type="scientific">Caldibacillus debilis GB1</name>
    <dbReference type="NCBI Taxonomy" id="1339248"/>
    <lineage>
        <taxon>Bacteria</taxon>
        <taxon>Bacillati</taxon>
        <taxon>Bacillota</taxon>
        <taxon>Bacilli</taxon>
        <taxon>Bacillales</taxon>
        <taxon>Bacillaceae</taxon>
        <taxon>Caldibacillus</taxon>
    </lineage>
</organism>
<dbReference type="CDD" id="cd00211">
    <property type="entry name" value="PTS_IIA_fru"/>
    <property type="match status" value="1"/>
</dbReference>
<evidence type="ECO:0000313" key="2">
    <source>
        <dbReference type="EMBL" id="RKO61219.1"/>
    </source>
</evidence>
<protein>
    <submittedName>
        <fullName evidence="2">PTS system IIA component, Gat family</fullName>
        <ecNumber evidence="2">2.7.1.191</ecNumber>
    </submittedName>
</protein>
<comment type="caution">
    <text evidence="2">The sequence shown here is derived from an EMBL/GenBank/DDBJ whole genome shotgun (WGS) entry which is preliminary data.</text>
</comment>
<dbReference type="AlphaFoldDB" id="A0A420VCB1"/>
<dbReference type="GO" id="GO:0016740">
    <property type="term" value="F:transferase activity"/>
    <property type="evidence" value="ECO:0007669"/>
    <property type="project" value="UniProtKB-KW"/>
</dbReference>
<name>A0A420VCB1_9BACI</name>
<dbReference type="EMBL" id="AZRV01000046">
    <property type="protein sequence ID" value="RKO61219.1"/>
    <property type="molecule type" value="Genomic_DNA"/>
</dbReference>
<reference evidence="2 3" key="1">
    <citation type="submission" date="2013-12" db="EMBL/GenBank/DDBJ databases">
        <title>Genome and proteome characterization of Caldibacillus debilis GB1 derived from a cellulolytic aero-tolerant co-culture.</title>
        <authorList>
            <person name="Wushke S.T."/>
            <person name="Zhang X."/>
            <person name="Fristensky B."/>
            <person name="Wilkins J.A."/>
            <person name="Levin D.B."/>
            <person name="Sparling R."/>
        </authorList>
    </citation>
    <scope>NUCLEOTIDE SEQUENCE [LARGE SCALE GENOMIC DNA]</scope>
    <source>
        <strain evidence="2 3">GB1</strain>
    </source>
</reference>
<dbReference type="InterPro" id="IPR016152">
    <property type="entry name" value="PTrfase/Anion_transptr"/>
</dbReference>
<keyword evidence="2" id="KW-0808">Transferase</keyword>
<evidence type="ECO:0000313" key="3">
    <source>
        <dbReference type="Proteomes" id="UP000286235"/>
    </source>
</evidence>
<dbReference type="InterPro" id="IPR051541">
    <property type="entry name" value="PTS_SugarTrans_NitroReg"/>
</dbReference>
<dbReference type="RefSeq" id="WP_120670270.1">
    <property type="nucleotide sequence ID" value="NZ_AZRV01000046.1"/>
</dbReference>
<dbReference type="Proteomes" id="UP000286235">
    <property type="component" value="Unassembled WGS sequence"/>
</dbReference>